<accession>A0A2P6QGY6</accession>
<dbReference type="Pfam" id="PF00403">
    <property type="entry name" value="HMA"/>
    <property type="match status" value="1"/>
</dbReference>
<dbReference type="SUPFAM" id="SSF55008">
    <property type="entry name" value="HMA, heavy metal-associated domain"/>
    <property type="match status" value="1"/>
</dbReference>
<evidence type="ECO:0000259" key="2">
    <source>
        <dbReference type="PROSITE" id="PS50846"/>
    </source>
</evidence>
<name>A0A2P6QGY6_ROSCH</name>
<dbReference type="PROSITE" id="PS50846">
    <property type="entry name" value="HMA_2"/>
    <property type="match status" value="1"/>
</dbReference>
<dbReference type="InterPro" id="IPR036163">
    <property type="entry name" value="HMA_dom_sf"/>
</dbReference>
<feature type="domain" description="HMA" evidence="2">
    <location>
        <begin position="35"/>
        <end position="88"/>
    </location>
</feature>
<protein>
    <submittedName>
        <fullName evidence="3">Putative heavy metal-associated domain, HMA</fullName>
    </submittedName>
</protein>
<gene>
    <name evidence="3" type="ORF">RchiOBHm_Chr5g0057651</name>
</gene>
<evidence type="ECO:0000313" key="3">
    <source>
        <dbReference type="EMBL" id="PRQ33441.1"/>
    </source>
</evidence>
<dbReference type="PANTHER" id="PTHR22814:SF351">
    <property type="entry name" value="HEAVY METAL-ASSOCIATED ISOPRENYLATED PLANT PROTEIN 28"/>
    <property type="match status" value="1"/>
</dbReference>
<evidence type="ECO:0000313" key="4">
    <source>
        <dbReference type="Proteomes" id="UP000238479"/>
    </source>
</evidence>
<dbReference type="CDD" id="cd00371">
    <property type="entry name" value="HMA"/>
    <property type="match status" value="1"/>
</dbReference>
<evidence type="ECO:0000256" key="1">
    <source>
        <dbReference type="ARBA" id="ARBA00022723"/>
    </source>
</evidence>
<dbReference type="PANTHER" id="PTHR22814">
    <property type="entry name" value="COPPER TRANSPORT PROTEIN ATOX1-RELATED"/>
    <property type="match status" value="1"/>
</dbReference>
<organism evidence="3 4">
    <name type="scientific">Rosa chinensis</name>
    <name type="common">China rose</name>
    <dbReference type="NCBI Taxonomy" id="74649"/>
    <lineage>
        <taxon>Eukaryota</taxon>
        <taxon>Viridiplantae</taxon>
        <taxon>Streptophyta</taxon>
        <taxon>Embryophyta</taxon>
        <taxon>Tracheophyta</taxon>
        <taxon>Spermatophyta</taxon>
        <taxon>Magnoliopsida</taxon>
        <taxon>eudicotyledons</taxon>
        <taxon>Gunneridae</taxon>
        <taxon>Pentapetalae</taxon>
        <taxon>rosids</taxon>
        <taxon>fabids</taxon>
        <taxon>Rosales</taxon>
        <taxon>Rosaceae</taxon>
        <taxon>Rosoideae</taxon>
        <taxon>Rosoideae incertae sedis</taxon>
        <taxon>Rosa</taxon>
    </lineage>
</organism>
<sequence>MSLILGLGGAVVAEIDIDFGAFGFSIRMRAVSKLSETIEIRVHIDFPGCESKVRSTLQKLKGIDNVEIDMALQKVTVTGWARARGLSF</sequence>
<dbReference type="AlphaFoldDB" id="A0A2P6QGY6"/>
<dbReference type="Proteomes" id="UP000238479">
    <property type="component" value="Chromosome 5"/>
</dbReference>
<dbReference type="Gramene" id="PRQ33441">
    <property type="protein sequence ID" value="PRQ33441"/>
    <property type="gene ID" value="RchiOBHm_Chr5g0057651"/>
</dbReference>
<dbReference type="InterPro" id="IPR006121">
    <property type="entry name" value="HMA_dom"/>
</dbReference>
<dbReference type="STRING" id="74649.A0A2P6QGY6"/>
<dbReference type="EMBL" id="PDCK01000043">
    <property type="protein sequence ID" value="PRQ33441.1"/>
    <property type="molecule type" value="Genomic_DNA"/>
</dbReference>
<keyword evidence="4" id="KW-1185">Reference proteome</keyword>
<proteinExistence type="predicted"/>
<dbReference type="GO" id="GO:0046872">
    <property type="term" value="F:metal ion binding"/>
    <property type="evidence" value="ECO:0007669"/>
    <property type="project" value="UniProtKB-KW"/>
</dbReference>
<keyword evidence="1" id="KW-0479">Metal-binding</keyword>
<dbReference type="Gene3D" id="3.30.70.100">
    <property type="match status" value="1"/>
</dbReference>
<comment type="caution">
    <text evidence="3">The sequence shown here is derived from an EMBL/GenBank/DDBJ whole genome shotgun (WGS) entry which is preliminary data.</text>
</comment>
<reference evidence="3 4" key="1">
    <citation type="journal article" date="2018" name="Nat. Genet.">
        <title>The Rosa genome provides new insights in the design of modern roses.</title>
        <authorList>
            <person name="Bendahmane M."/>
        </authorList>
    </citation>
    <scope>NUCLEOTIDE SEQUENCE [LARGE SCALE GENOMIC DNA]</scope>
    <source>
        <strain evidence="4">cv. Old Blush</strain>
    </source>
</reference>